<dbReference type="InterPro" id="IPR006849">
    <property type="entry name" value="Elp1"/>
</dbReference>
<evidence type="ECO:0000256" key="1">
    <source>
        <dbReference type="ARBA" id="ARBA00005043"/>
    </source>
</evidence>
<feature type="domain" description="ELP1 alpha-solenoid" evidence="10">
    <location>
        <begin position="694"/>
        <end position="899"/>
    </location>
</feature>
<dbReference type="PIRSF" id="PIRSF017233">
    <property type="entry name" value="IKAP"/>
    <property type="match status" value="1"/>
</dbReference>
<evidence type="ECO:0000256" key="4">
    <source>
        <dbReference type="ARBA" id="ARBA00022694"/>
    </source>
</evidence>
<dbReference type="Pfam" id="PF23878">
    <property type="entry name" value="TPR_ELP1"/>
    <property type="match status" value="1"/>
</dbReference>
<dbReference type="InterPro" id="IPR056167">
    <property type="entry name" value="A-sol_ELP1"/>
</dbReference>
<feature type="domain" description="ELP1 TPR" evidence="9">
    <location>
        <begin position="907"/>
        <end position="1068"/>
    </location>
</feature>
<dbReference type="InterPro" id="IPR056169">
    <property type="entry name" value="HB_ELP1"/>
</dbReference>
<keyword evidence="3 5" id="KW-0963">Cytoplasm</keyword>
<keyword evidence="4" id="KW-0819">tRNA processing</keyword>
<evidence type="ECO:0000259" key="11">
    <source>
        <dbReference type="Pfam" id="PF23936"/>
    </source>
</evidence>
<evidence type="ECO:0000259" key="8">
    <source>
        <dbReference type="Pfam" id="PF23797"/>
    </source>
</evidence>
<evidence type="ECO:0000256" key="6">
    <source>
        <dbReference type="SAM" id="MobiDB-lite"/>
    </source>
</evidence>
<comment type="subcellular location">
    <subcellularLocation>
        <location evidence="5">Cytoplasm</location>
    </subcellularLocation>
    <subcellularLocation>
        <location evidence="5">Nucleus</location>
    </subcellularLocation>
</comment>
<evidence type="ECO:0000259" key="10">
    <source>
        <dbReference type="Pfam" id="PF23925"/>
    </source>
</evidence>
<reference evidence="12 13" key="1">
    <citation type="submission" date="2023-08" db="EMBL/GenBank/DDBJ databases">
        <title>Black Yeasts Isolated from many extreme environments.</title>
        <authorList>
            <person name="Coleine C."/>
            <person name="Stajich J.E."/>
            <person name="Selbmann L."/>
        </authorList>
    </citation>
    <scope>NUCLEOTIDE SEQUENCE [LARGE SCALE GENOMIC DNA]</scope>
    <source>
        <strain evidence="12 13">CCFEE 5885</strain>
    </source>
</reference>
<keyword evidence="5" id="KW-0539">Nucleus</keyword>
<organism evidence="12 13">
    <name type="scientific">Lithohypha guttulata</name>
    <dbReference type="NCBI Taxonomy" id="1690604"/>
    <lineage>
        <taxon>Eukaryota</taxon>
        <taxon>Fungi</taxon>
        <taxon>Dikarya</taxon>
        <taxon>Ascomycota</taxon>
        <taxon>Pezizomycotina</taxon>
        <taxon>Eurotiomycetes</taxon>
        <taxon>Chaetothyriomycetidae</taxon>
        <taxon>Chaetothyriales</taxon>
        <taxon>Trichomeriaceae</taxon>
        <taxon>Lithohypha</taxon>
    </lineage>
</organism>
<evidence type="ECO:0000256" key="3">
    <source>
        <dbReference type="ARBA" id="ARBA00022490"/>
    </source>
</evidence>
<dbReference type="Pfam" id="PF23925">
    <property type="entry name" value="A-sol_ELP1"/>
    <property type="match status" value="1"/>
</dbReference>
<dbReference type="InterPro" id="IPR056165">
    <property type="entry name" value="Beta-prop_ELP1_2nd"/>
</dbReference>
<dbReference type="Pfam" id="PF23797">
    <property type="entry name" value="Beta-prop_ELP1_2nd"/>
    <property type="match status" value="1"/>
</dbReference>
<dbReference type="Pfam" id="PF04762">
    <property type="entry name" value="Beta-prop_ELP1_1st"/>
    <property type="match status" value="1"/>
</dbReference>
<dbReference type="InterPro" id="IPR056166">
    <property type="entry name" value="TPR_ELP1"/>
</dbReference>
<feature type="domain" description="ELP1 three-helical bundle" evidence="11">
    <location>
        <begin position="1169"/>
        <end position="1263"/>
    </location>
</feature>
<comment type="pathway">
    <text evidence="1">tRNA modification; 5-methoxycarbonylmethyl-2-thiouridine-tRNA biosynthesis.</text>
</comment>
<evidence type="ECO:0000313" key="13">
    <source>
        <dbReference type="Proteomes" id="UP001345013"/>
    </source>
</evidence>
<name>A0ABR0KAP9_9EURO</name>
<feature type="region of interest" description="Disordered" evidence="6">
    <location>
        <begin position="1171"/>
        <end position="1202"/>
    </location>
</feature>
<proteinExistence type="inferred from homology"/>
<evidence type="ECO:0000256" key="2">
    <source>
        <dbReference type="ARBA" id="ARBA00006086"/>
    </source>
</evidence>
<dbReference type="EMBL" id="JAVRRG010000053">
    <property type="protein sequence ID" value="KAK5092752.1"/>
    <property type="molecule type" value="Genomic_DNA"/>
</dbReference>
<dbReference type="SUPFAM" id="SSF82171">
    <property type="entry name" value="DPP6 N-terminal domain-like"/>
    <property type="match status" value="1"/>
</dbReference>
<feature type="domain" description="ELP1 first N-terminal beta-propeller" evidence="7">
    <location>
        <begin position="1"/>
        <end position="363"/>
    </location>
</feature>
<gene>
    <name evidence="12" type="primary">ELP1</name>
    <name evidence="12" type="ORF">LTR24_004944</name>
</gene>
<dbReference type="Proteomes" id="UP001345013">
    <property type="component" value="Unassembled WGS sequence"/>
</dbReference>
<accession>A0ABR0KAP9</accession>
<feature type="compositionally biased region" description="Polar residues" evidence="6">
    <location>
        <begin position="1171"/>
        <end position="1184"/>
    </location>
</feature>
<comment type="function">
    <text evidence="5">Component of the elongator complex which is required for multiple tRNA modifications, including mcm5U (5-methoxycarbonylmethyl uridine), mcm5s2U (5-methoxycarbonylmethyl-2-thiouridine), and ncm5U (5-carbamoylmethyl uridine). The elongator complex catalyzes formation of carboxymethyluridine in the wobble base at position 34 in tRNAs.</text>
</comment>
<comment type="caution">
    <text evidence="12">The sequence shown here is derived from an EMBL/GenBank/DDBJ whole genome shotgun (WGS) entry which is preliminary data.</text>
</comment>
<evidence type="ECO:0000259" key="9">
    <source>
        <dbReference type="Pfam" id="PF23878"/>
    </source>
</evidence>
<evidence type="ECO:0000256" key="5">
    <source>
        <dbReference type="PIRNR" id="PIRNR017233"/>
    </source>
</evidence>
<evidence type="ECO:0000313" key="12">
    <source>
        <dbReference type="EMBL" id="KAK5092752.1"/>
    </source>
</evidence>
<dbReference type="Pfam" id="PF23936">
    <property type="entry name" value="HB_ELP1"/>
    <property type="match status" value="1"/>
</dbReference>
<dbReference type="PANTHER" id="PTHR12747">
    <property type="entry name" value="ELONGATOR COMPLEX PROTEIN 1"/>
    <property type="match status" value="1"/>
</dbReference>
<evidence type="ECO:0000259" key="7">
    <source>
        <dbReference type="Pfam" id="PF04762"/>
    </source>
</evidence>
<dbReference type="PANTHER" id="PTHR12747:SF0">
    <property type="entry name" value="ELONGATOR COMPLEX PROTEIN 1"/>
    <property type="match status" value="1"/>
</dbReference>
<dbReference type="InterPro" id="IPR056164">
    <property type="entry name" value="Beta-prop_ELP1_1st"/>
</dbReference>
<feature type="domain" description="ELP1 N-terminal second beta-propeller" evidence="8">
    <location>
        <begin position="402"/>
        <end position="670"/>
    </location>
</feature>
<protein>
    <recommendedName>
        <fullName evidence="5">Elongator complex protein 1</fullName>
    </recommendedName>
</protein>
<comment type="similarity">
    <text evidence="2 5">Belongs to the ELP1/IKA1 family.</text>
</comment>
<sequence>MRNLSIAEIDQVNFGSLESGLSLSATTFDSSTNDSVCAFGPSASKPVIELRRCPAGLQDLAQGTLITSWDAPCPLPDLECDDILSLHYFHETSSICIVLAGGDLILVREKAQPDQERIEIVGSIDVGISAAQWSWNASFLAVITRTGSFVLMSQQLEPLNEVTLQHDDLNLSKHVSVGWGKKETQFQGKRAKALKDPTMPEFIDEGKPSPNDDGKTTISWRGDGAYIAVNSTIASSRRVIRVYSAEGSLDSVSEPVDGLESSVSWRPYGNLIAGLKRTLDGTRKAEVVFFERNGLRHGHFDLRLNGVEMSSFGASIHLCWNSDSSILAVQMLDRVQLWTMSNYHYYLKQEIRLKDLRGSKWHPTDPLQLSMWNAELTQSISLDSRVDRGSTCPPFDYGLVTVIDGKKLKLTPLKHVNMPPPGAYIEIEADENIIACAISRTCQRLAFLTHSQLYLCRLDMRQASSRDASVRHTETFSIEKKDLAMFPRPTQLVIQHDDQIFLLAPARDTSLKGQAFCHQYTWVATTQLSSDLRTLDVQVPRNARQILVDSKHDAVWVRADSEIVSIDMQSHDRPSFAGTSLSAIAKLQEDAVDLQYGVSLTKTRVLEVNGVQKATQVTSFAVTDAYLAYTTSNHLLKFAHLADGSHMSFPTDEPEVDERCRAIERVARIVTVIPSIYAVVLQMPRGNIETVYPRLLVVTGIRTHIRNLDYRKAFVACQAHQVDLNILYDLDPQSWTANIDKFIDQLKKPGRVDEFIQKLKGEDVTQTLYRDTSKQAELAVNGTSTSVTAIASNRNKVNTICDNLISALAKKDAMYLTNIITAHVCKRPPDVDAALTLVSSLRRTSSEEADLAVAHLCFLTDTNRLYDAALALYDLELTLLVAQNAQRDPREYMPFLQNLQSLPELRRKYTIDNHLKKYARALDSLHTLGEHEEVEAYTTKHGLYIHASNLYSHAGPHLQRITRLHADYLSSQSQHAAAATLYESLSDHESAYPLYALAHQWREALTCACLVPLTTDKISDLARSLATTLVEEIRDYRSAATIYLDYLSEALTAAELLCKSSYFAEATRILSMPSHNLTSQIPSVIDASLTRKFGEILELVADCQAQLTAQVPRIEELRLKKAEDPLAFFGGDAEGVGAEIPDNVSLAPTDASTLGGQSMFTRYGGGAGGSQASTKFGGTLASNMSRKTSKTKRREERKRARGKKGSVYEEEYLVASVGRLIERVNGVHEEVGRLVLGLRRRGLREQAEKVKEVMDGIQSACEDAKGRVWVETAKEGMNGGLAMSTYDVDGQGRPSGADGVLYDSQMEAEGVMRSAPEVKIWKGGL</sequence>
<keyword evidence="13" id="KW-1185">Reference proteome</keyword>